<dbReference type="SMR" id="A0A015IES7"/>
<keyword evidence="2 6" id="KW-0547">Nucleotide-binding</keyword>
<reference evidence="10 11" key="1">
    <citation type="submission" date="2014-02" db="EMBL/GenBank/DDBJ databases">
        <title>Single nucleus genome sequencing reveals high similarity among nuclei of an endomycorrhizal fungus.</title>
        <authorList>
            <person name="Lin K."/>
            <person name="Geurts R."/>
            <person name="Zhang Z."/>
            <person name="Limpens E."/>
            <person name="Saunders D.G."/>
            <person name="Mu D."/>
            <person name="Pang E."/>
            <person name="Cao H."/>
            <person name="Cha H."/>
            <person name="Lin T."/>
            <person name="Zhou Q."/>
            <person name="Shang Y."/>
            <person name="Li Y."/>
            <person name="Ivanov S."/>
            <person name="Sharma T."/>
            <person name="Velzen R.V."/>
            <person name="Ruijter N.D."/>
            <person name="Aanen D.K."/>
            <person name="Win J."/>
            <person name="Kamoun S."/>
            <person name="Bisseling T."/>
            <person name="Huang S."/>
        </authorList>
    </citation>
    <scope>NUCLEOTIDE SEQUENCE [LARGE SCALE GENOMIC DNA]</scope>
    <source>
        <strain evidence="11">DAOM197198w</strain>
    </source>
</reference>
<accession>A0A015IES7</accession>
<dbReference type="InterPro" id="IPR000719">
    <property type="entry name" value="Prot_kinase_dom"/>
</dbReference>
<dbReference type="EMBL" id="JEMT01029290">
    <property type="protein sequence ID" value="EXX52500.1"/>
    <property type="molecule type" value="Genomic_DNA"/>
</dbReference>
<dbReference type="GO" id="GO:0005524">
    <property type="term" value="F:ATP binding"/>
    <property type="evidence" value="ECO:0007669"/>
    <property type="project" value="UniProtKB-UniRule"/>
</dbReference>
<protein>
    <submittedName>
        <fullName evidence="10">Mkk2p</fullName>
    </submittedName>
</protein>
<dbReference type="PROSITE" id="PS50011">
    <property type="entry name" value="PROTEIN_KINASE_DOM"/>
    <property type="match status" value="1"/>
</dbReference>
<dbReference type="PROSITE" id="PS00108">
    <property type="entry name" value="PROTEIN_KINASE_ST"/>
    <property type="match status" value="1"/>
</dbReference>
<evidence type="ECO:0000256" key="4">
    <source>
        <dbReference type="ARBA" id="ARBA00022840"/>
    </source>
</evidence>
<dbReference type="Pfam" id="PF00069">
    <property type="entry name" value="Pkinase"/>
    <property type="match status" value="1"/>
</dbReference>
<comment type="caution">
    <text evidence="10">The sequence shown here is derived from an EMBL/GenBank/DDBJ whole genome shotgun (WGS) entry which is preliminary data.</text>
</comment>
<dbReference type="AlphaFoldDB" id="A0A015IES7"/>
<evidence type="ECO:0000313" key="11">
    <source>
        <dbReference type="Proteomes" id="UP000022910"/>
    </source>
</evidence>
<keyword evidence="7" id="KW-0723">Serine/threonine-protein kinase</keyword>
<dbReference type="PANTHER" id="PTHR47448">
    <property type="entry name" value="DUAL SPECIFICITY MITOGEN-ACTIVATED PROTEIN KINASE KINASE DSOR1-LIKE PROTEIN"/>
    <property type="match status" value="1"/>
</dbReference>
<evidence type="ECO:0000256" key="7">
    <source>
        <dbReference type="RuleBase" id="RU000304"/>
    </source>
</evidence>
<dbReference type="STRING" id="1432141.A0A015IES7"/>
<dbReference type="GO" id="GO:0000165">
    <property type="term" value="P:MAPK cascade"/>
    <property type="evidence" value="ECO:0007669"/>
    <property type="project" value="UniProtKB-ARBA"/>
</dbReference>
<evidence type="ECO:0000313" key="10">
    <source>
        <dbReference type="EMBL" id="EXX52500.1"/>
    </source>
</evidence>
<dbReference type="FunFam" id="1.10.510.10:FF:000263">
    <property type="entry name" value="MAP kinase skh1/pek1"/>
    <property type="match status" value="1"/>
</dbReference>
<dbReference type="OMA" id="IVRCHAI"/>
<feature type="binding site" evidence="6">
    <location>
        <position position="132"/>
    </location>
    <ligand>
        <name>ATP</name>
        <dbReference type="ChEBI" id="CHEBI:30616"/>
    </ligand>
</feature>
<keyword evidence="3" id="KW-0418">Kinase</keyword>
<dbReference type="OrthoDB" id="10252354at2759"/>
<dbReference type="InterPro" id="IPR008271">
    <property type="entry name" value="Ser/Thr_kinase_AS"/>
</dbReference>
<proteinExistence type="inferred from homology"/>
<feature type="compositionally biased region" description="Low complexity" evidence="8">
    <location>
        <begin position="25"/>
        <end position="49"/>
    </location>
</feature>
<dbReference type="InterPro" id="IPR017441">
    <property type="entry name" value="Protein_kinase_ATP_BS"/>
</dbReference>
<gene>
    <name evidence="10" type="ORF">RirG_252750</name>
</gene>
<dbReference type="SUPFAM" id="SSF56112">
    <property type="entry name" value="Protein kinase-like (PK-like)"/>
    <property type="match status" value="1"/>
</dbReference>
<evidence type="ECO:0000256" key="2">
    <source>
        <dbReference type="ARBA" id="ARBA00022741"/>
    </source>
</evidence>
<dbReference type="SMART" id="SM00220">
    <property type="entry name" value="S_TKc"/>
    <property type="match status" value="1"/>
</dbReference>
<sequence>MASVPAIPASKRTARNNLPGRLNIPTNSLTPSSSAPSSLSPLIVPISNSNGSSTTHQQQTNELISVMGRITPQPLEDDSKDFFHDESVKVTAPDGEEINPANFRELSRLGEGAGGTVSKVENISTGHIMAKKKINVVLDPKIYKQILRELQFLRTCHSPNIVSYYGAILEDSDSSIAIFMEYCEGGSLDAIYKNVSKRQGRIGEKVLGKIAESVLKGLVYLYSQQIIHRDIKPSNILVTKKGEIKICDFGVSGELVSSVADTFLGTSYYMAPERILGLPYKVSADVWSLGLTIMEVAQNRFPFPSFLSPIELVTYIANLPAPTLSDEYQWSEELKDFLKICLEKDGEKRPTPKQMLDHPFIQLSSQRQVKLELWIKQVWEWKV</sequence>
<dbReference type="GO" id="GO:0004674">
    <property type="term" value="F:protein serine/threonine kinase activity"/>
    <property type="evidence" value="ECO:0007669"/>
    <property type="project" value="UniProtKB-KW"/>
</dbReference>
<evidence type="ECO:0000256" key="1">
    <source>
        <dbReference type="ARBA" id="ARBA00022679"/>
    </source>
</evidence>
<keyword evidence="1" id="KW-0808">Transferase</keyword>
<organism evidence="10 11">
    <name type="scientific">Rhizophagus irregularis (strain DAOM 197198w)</name>
    <name type="common">Glomus intraradices</name>
    <dbReference type="NCBI Taxonomy" id="1432141"/>
    <lineage>
        <taxon>Eukaryota</taxon>
        <taxon>Fungi</taxon>
        <taxon>Fungi incertae sedis</taxon>
        <taxon>Mucoromycota</taxon>
        <taxon>Glomeromycotina</taxon>
        <taxon>Glomeromycetes</taxon>
        <taxon>Glomerales</taxon>
        <taxon>Glomeraceae</taxon>
        <taxon>Rhizophagus</taxon>
    </lineage>
</organism>
<feature type="domain" description="Protein kinase" evidence="9">
    <location>
        <begin position="103"/>
        <end position="361"/>
    </location>
</feature>
<keyword evidence="4 6" id="KW-0067">ATP-binding</keyword>
<evidence type="ECO:0000256" key="3">
    <source>
        <dbReference type="ARBA" id="ARBA00022777"/>
    </source>
</evidence>
<dbReference type="PROSITE" id="PS00107">
    <property type="entry name" value="PROTEIN_KINASE_ATP"/>
    <property type="match status" value="1"/>
</dbReference>
<dbReference type="Gene3D" id="1.10.510.10">
    <property type="entry name" value="Transferase(Phosphotransferase) domain 1"/>
    <property type="match status" value="1"/>
</dbReference>
<evidence type="ECO:0000256" key="5">
    <source>
        <dbReference type="ARBA" id="ARBA00038035"/>
    </source>
</evidence>
<dbReference type="PANTHER" id="PTHR47448:SF5">
    <property type="entry name" value="MITOGEN-ACTIVATED PROTEIN KINASE KINAE MKK2"/>
    <property type="match status" value="1"/>
</dbReference>
<comment type="similarity">
    <text evidence="5">Belongs to the protein kinase superfamily. STE Ser/Thr protein kinase family. MAP kinase kinase subfamily.</text>
</comment>
<name>A0A015IES7_RHIIW</name>
<evidence type="ECO:0000256" key="8">
    <source>
        <dbReference type="SAM" id="MobiDB-lite"/>
    </source>
</evidence>
<dbReference type="Proteomes" id="UP000022910">
    <property type="component" value="Unassembled WGS sequence"/>
</dbReference>
<dbReference type="InterPro" id="IPR011009">
    <property type="entry name" value="Kinase-like_dom_sf"/>
</dbReference>
<evidence type="ECO:0000259" key="9">
    <source>
        <dbReference type="PROSITE" id="PS50011"/>
    </source>
</evidence>
<feature type="region of interest" description="Disordered" evidence="8">
    <location>
        <begin position="1"/>
        <end position="58"/>
    </location>
</feature>
<dbReference type="Gene3D" id="3.30.200.20">
    <property type="entry name" value="Phosphorylase Kinase, domain 1"/>
    <property type="match status" value="1"/>
</dbReference>
<keyword evidence="11" id="KW-1185">Reference proteome</keyword>
<evidence type="ECO:0000256" key="6">
    <source>
        <dbReference type="PROSITE-ProRule" id="PRU10141"/>
    </source>
</evidence>
<dbReference type="HOGENOM" id="CLU_000288_63_23_1"/>
<dbReference type="InterPro" id="IPR050915">
    <property type="entry name" value="MAP_kinase_kinase"/>
</dbReference>